<name>A0A1V4IMI3_9CLOT</name>
<dbReference type="InterPro" id="IPR000310">
    <property type="entry name" value="Orn/Lys/Arg_deCO2ase_major_dom"/>
</dbReference>
<keyword evidence="4" id="KW-0663">Pyridoxal phosphate</keyword>
<dbReference type="Gene3D" id="3.90.105.10">
    <property type="entry name" value="Molybdopterin biosynthesis moea protein, domain 2"/>
    <property type="match status" value="1"/>
</dbReference>
<evidence type="ECO:0000313" key="9">
    <source>
        <dbReference type="Proteomes" id="UP000190080"/>
    </source>
</evidence>
<dbReference type="Pfam" id="PF03711">
    <property type="entry name" value="OKR_DC_1_C"/>
    <property type="match status" value="1"/>
</dbReference>
<evidence type="ECO:0000313" key="8">
    <source>
        <dbReference type="EMBL" id="OPJ61054.1"/>
    </source>
</evidence>
<evidence type="ECO:0000256" key="5">
    <source>
        <dbReference type="ARBA" id="ARBA00023239"/>
    </source>
</evidence>
<sequence>MAKTPIIDALLEYTKEKNAPFSMPGHKGGRGMFEKYSHKNLKNMIIDMDITEVEGLDNLHKAEGIIKESEELLSNLYGSEKSYFLVNGSTSGNLAMIFSAFNEGDKVIVERNCHRSIFNGIVLRKLKPVYVDNIIDDSYNAPVTINMEHFFETLYNNTDAAGVIVTYPNYYGIACDLERIVYACKRLNMMALVDCAHGAHFGISEMLPENPLKLGADMVVMSAHKTLPSLTQTAFLHVSNRHKIKELDFYVSVFSTTSPSYIFLAAMDYCRAYMEEYGREDFEKCIHMVEKYSKIINTETVFNVMNQEDISKICIPYNVKLDKSRMVINCGKSLDGFKIIEYLRECGVQCEMSDGSNIVLIAAPFNSKEDYDKLVNALKNIEEKRFTCNEIVLKVNRMPMQKLAPYEAVDMESNYVPLGEALGQIAAANIVPYPPGIPIVVIGEVIDKDSLGIINYYVNKGTTILGLDNRKINVLK</sequence>
<comment type="cofactor">
    <cofactor evidence="1">
        <name>pyridoxal 5'-phosphate</name>
        <dbReference type="ChEBI" id="CHEBI:597326"/>
    </cofactor>
</comment>
<evidence type="ECO:0000256" key="3">
    <source>
        <dbReference type="ARBA" id="ARBA00022793"/>
    </source>
</evidence>
<dbReference type="STRING" id="1450648.CLORY_24470"/>
<dbReference type="InterPro" id="IPR036633">
    <property type="entry name" value="Prn/Lys/Arg_de-COase_C_sf"/>
</dbReference>
<dbReference type="InterPro" id="IPR052357">
    <property type="entry name" value="Orn_Lys_Arg_decarboxylase-I"/>
</dbReference>
<dbReference type="AlphaFoldDB" id="A0A1V4IMI3"/>
<dbReference type="SUPFAM" id="SSF53383">
    <property type="entry name" value="PLP-dependent transferases"/>
    <property type="match status" value="1"/>
</dbReference>
<dbReference type="PANTHER" id="PTHR43277">
    <property type="entry name" value="ARGININE DECARBOXYLASE"/>
    <property type="match status" value="1"/>
</dbReference>
<dbReference type="GO" id="GO:0008792">
    <property type="term" value="F:arginine decarboxylase activity"/>
    <property type="evidence" value="ECO:0007669"/>
    <property type="project" value="UniProtKB-EC"/>
</dbReference>
<feature type="domain" description="Orn/Lys/Arg decarboxylases family 1 pyridoxal-P attachment site" evidence="6">
    <location>
        <begin position="4"/>
        <end position="311"/>
    </location>
</feature>
<dbReference type="Proteomes" id="UP000190080">
    <property type="component" value="Unassembled WGS sequence"/>
</dbReference>
<evidence type="ECO:0000256" key="2">
    <source>
        <dbReference type="ARBA" id="ARBA00010671"/>
    </source>
</evidence>
<dbReference type="Pfam" id="PF01276">
    <property type="entry name" value="OKR_DC_1"/>
    <property type="match status" value="1"/>
</dbReference>
<gene>
    <name evidence="8" type="primary">speA_1</name>
    <name evidence="8" type="ORF">CLORY_24470</name>
</gene>
<dbReference type="InterPro" id="IPR008286">
    <property type="entry name" value="Prn/Lys/Arg_de-COase_C"/>
</dbReference>
<evidence type="ECO:0000259" key="7">
    <source>
        <dbReference type="Pfam" id="PF03711"/>
    </source>
</evidence>
<comment type="caution">
    <text evidence="8">The sequence shown here is derived from an EMBL/GenBank/DDBJ whole genome shotgun (WGS) entry which is preliminary data.</text>
</comment>
<keyword evidence="5 8" id="KW-0456">Lyase</keyword>
<evidence type="ECO:0000256" key="4">
    <source>
        <dbReference type="ARBA" id="ARBA00022898"/>
    </source>
</evidence>
<feature type="domain" description="Orn/Lys/Arg decarboxylase C-terminal" evidence="7">
    <location>
        <begin position="395"/>
        <end position="456"/>
    </location>
</feature>
<dbReference type="InterPro" id="IPR015424">
    <property type="entry name" value="PyrdxlP-dep_Trfase"/>
</dbReference>
<protein>
    <submittedName>
        <fullName evidence="8">Arginine decarboxylase</fullName>
        <ecNumber evidence="8">4.1.1.19</ecNumber>
    </submittedName>
</protein>
<dbReference type="EC" id="4.1.1.19" evidence="8"/>
<comment type="similarity">
    <text evidence="2">Belongs to the Orn/Lys/Arg decarboxylase class-I family.</text>
</comment>
<dbReference type="Gene3D" id="3.40.640.10">
    <property type="entry name" value="Type I PLP-dependent aspartate aminotransferase-like (Major domain)"/>
    <property type="match status" value="1"/>
</dbReference>
<accession>A0A1V4IMI3</accession>
<dbReference type="InterPro" id="IPR015421">
    <property type="entry name" value="PyrdxlP-dep_Trfase_major"/>
</dbReference>
<evidence type="ECO:0000259" key="6">
    <source>
        <dbReference type="Pfam" id="PF01276"/>
    </source>
</evidence>
<proteinExistence type="inferred from homology"/>
<keyword evidence="3" id="KW-0210">Decarboxylase</keyword>
<keyword evidence="9" id="KW-1185">Reference proteome</keyword>
<dbReference type="PANTHER" id="PTHR43277:SF4">
    <property type="entry name" value="ARGININE DECARBOXYLASE"/>
    <property type="match status" value="1"/>
</dbReference>
<dbReference type="SUPFAM" id="SSF55904">
    <property type="entry name" value="Ornithine decarboxylase C-terminal domain"/>
    <property type="match status" value="1"/>
</dbReference>
<evidence type="ECO:0000256" key="1">
    <source>
        <dbReference type="ARBA" id="ARBA00001933"/>
    </source>
</evidence>
<dbReference type="OrthoDB" id="9815233at2"/>
<reference evidence="8 9" key="1">
    <citation type="submission" date="2017-03" db="EMBL/GenBank/DDBJ databases">
        <title>Genome sequence of Clostridium oryzae DSM 28571.</title>
        <authorList>
            <person name="Poehlein A."/>
            <person name="Daniel R."/>
        </authorList>
    </citation>
    <scope>NUCLEOTIDE SEQUENCE [LARGE SCALE GENOMIC DNA]</scope>
    <source>
        <strain evidence="8 9">DSM 28571</strain>
    </source>
</reference>
<dbReference type="EMBL" id="MZGV01000025">
    <property type="protein sequence ID" value="OPJ61054.1"/>
    <property type="molecule type" value="Genomic_DNA"/>
</dbReference>
<organism evidence="8 9">
    <name type="scientific">Clostridium oryzae</name>
    <dbReference type="NCBI Taxonomy" id="1450648"/>
    <lineage>
        <taxon>Bacteria</taxon>
        <taxon>Bacillati</taxon>
        <taxon>Bacillota</taxon>
        <taxon>Clostridia</taxon>
        <taxon>Eubacteriales</taxon>
        <taxon>Clostridiaceae</taxon>
        <taxon>Clostridium</taxon>
    </lineage>
</organism>